<dbReference type="STRING" id="70415.A0A5S6QQ50"/>
<evidence type="ECO:0000256" key="10">
    <source>
        <dbReference type="ARBA" id="ARBA00025740"/>
    </source>
</evidence>
<reference evidence="13" key="1">
    <citation type="submission" date="2019-12" db="UniProtKB">
        <authorList>
            <consortium name="WormBaseParasite"/>
        </authorList>
    </citation>
    <scope>IDENTIFICATION</scope>
</reference>
<protein>
    <recommendedName>
        <fullName evidence="11">Large ribosomal subunit protein mL40</fullName>
    </recommendedName>
</protein>
<evidence type="ECO:0000313" key="13">
    <source>
        <dbReference type="WBParaSite" id="TMUE_2000009466.1"/>
    </source>
</evidence>
<dbReference type="InterPro" id="IPR015943">
    <property type="entry name" value="WD40/YVTN_repeat-like_dom_sf"/>
</dbReference>
<evidence type="ECO:0000256" key="3">
    <source>
        <dbReference type="ARBA" id="ARBA00022574"/>
    </source>
</evidence>
<evidence type="ECO:0000256" key="9">
    <source>
        <dbReference type="ARBA" id="ARBA00023274"/>
    </source>
</evidence>
<dbReference type="Gene3D" id="6.10.250.3440">
    <property type="match status" value="1"/>
</dbReference>
<keyword evidence="7" id="KW-0072">Autophagy</keyword>
<dbReference type="InterPro" id="IPR048720">
    <property type="entry name" value="PROPPIN"/>
</dbReference>
<evidence type="ECO:0000256" key="6">
    <source>
        <dbReference type="ARBA" id="ARBA00022980"/>
    </source>
</evidence>
<keyword evidence="9" id="KW-0687">Ribonucleoprotein</keyword>
<evidence type="ECO:0000256" key="2">
    <source>
        <dbReference type="ARBA" id="ARBA00009360"/>
    </source>
</evidence>
<dbReference type="InterPro" id="IPR036322">
    <property type="entry name" value="WD40_repeat_dom_sf"/>
</dbReference>
<keyword evidence="4" id="KW-0677">Repeat</keyword>
<evidence type="ECO:0000256" key="5">
    <source>
        <dbReference type="ARBA" id="ARBA00022946"/>
    </source>
</evidence>
<dbReference type="InterPro" id="IPR019192">
    <property type="entry name" value="Ribosomal_mL40"/>
</dbReference>
<dbReference type="Gene3D" id="2.130.10.10">
    <property type="entry name" value="YVTN repeat-like/Quinoprotein amine dehydrogenase"/>
    <property type="match status" value="1"/>
</dbReference>
<organism evidence="12 13">
    <name type="scientific">Trichuris muris</name>
    <name type="common">Mouse whipworm</name>
    <dbReference type="NCBI Taxonomy" id="70415"/>
    <lineage>
        <taxon>Eukaryota</taxon>
        <taxon>Metazoa</taxon>
        <taxon>Ecdysozoa</taxon>
        <taxon>Nematoda</taxon>
        <taxon>Enoplea</taxon>
        <taxon>Dorylaimia</taxon>
        <taxon>Trichinellida</taxon>
        <taxon>Trichuridae</taxon>
        <taxon>Trichuris</taxon>
    </lineage>
</organism>
<name>A0A5S6QQ50_TRIMR</name>
<dbReference type="GO" id="GO:0005840">
    <property type="term" value="C:ribosome"/>
    <property type="evidence" value="ECO:0007669"/>
    <property type="project" value="UniProtKB-KW"/>
</dbReference>
<sequence length="530" mass="59642">MHISNNYVNSNLLYLGFNQDSACFACGMQDGFRIYNTDPLIEKERFEFEDGGIGYVEMLFRCKYLALVGGGKHPKYSPEEVMIWDDVRKVPIAEIHDFNEEVCSVKLRRDRIVVVLARSVRVYTFASPPQLLLTFETGPNQRGLCHLLGTTGCALLAFPAVKVGSVRIVDLANPEGSCLEFSAHTSPLTCLTFNMDGSLLATASEKGTLIRIFSTAHGAKVHELRRGTNPALIYCIRFNPDSSLLCAASSNGTVHVFSLKVPKSSTTGFTDQKILRKILSARPSFARISVPNVNKCHRIPFLCAFGSDSLPLMGSESSSINCLNADDSIVVICADGMFWICRYVKPVFTLPYAWPSPLCCCKTIKTSAWFGAEPLKRKKRVDPAIIRARLDKKKRRLEKAIRQILQQGKKLKPIQEIAVDNKLLDNLDSLNRCSKIKEEEQDERILFLKDWAKYSLEKRRQRYASLRSIIRSHEKAMKELRLVSEELFKAALEVNPKLLPSKRKGVVNIAPMSAYESPDGDYKDTTKKWE</sequence>
<keyword evidence="5" id="KW-0809">Transit peptide</keyword>
<proteinExistence type="inferred from homology"/>
<evidence type="ECO:0000313" key="12">
    <source>
        <dbReference type="Proteomes" id="UP000046395"/>
    </source>
</evidence>
<dbReference type="GO" id="GO:0006914">
    <property type="term" value="P:autophagy"/>
    <property type="evidence" value="ECO:0007669"/>
    <property type="project" value="UniProtKB-KW"/>
</dbReference>
<evidence type="ECO:0000256" key="11">
    <source>
        <dbReference type="ARBA" id="ARBA00035192"/>
    </source>
</evidence>
<accession>A0A5S6QQ50</accession>
<evidence type="ECO:0000256" key="7">
    <source>
        <dbReference type="ARBA" id="ARBA00023006"/>
    </source>
</evidence>
<comment type="subcellular location">
    <subcellularLocation>
        <location evidence="1">Mitochondrion</location>
    </subcellularLocation>
</comment>
<dbReference type="SMART" id="SM00320">
    <property type="entry name" value="WD40"/>
    <property type="match status" value="3"/>
</dbReference>
<dbReference type="InterPro" id="IPR001680">
    <property type="entry name" value="WD40_rpt"/>
</dbReference>
<dbReference type="PANTHER" id="PTHR11227">
    <property type="entry name" value="WD-REPEAT PROTEIN INTERACTING WITH PHOSPHOINOSIDES WIPI -RELATED"/>
    <property type="match status" value="1"/>
</dbReference>
<keyword evidence="12" id="KW-1185">Reference proteome</keyword>
<comment type="similarity">
    <text evidence="10">Belongs to the WD repeat PROPPIN family.</text>
</comment>
<evidence type="ECO:0000256" key="4">
    <source>
        <dbReference type="ARBA" id="ARBA00022737"/>
    </source>
</evidence>
<keyword evidence="6" id="KW-0689">Ribosomal protein</keyword>
<evidence type="ECO:0000256" key="1">
    <source>
        <dbReference type="ARBA" id="ARBA00004173"/>
    </source>
</evidence>
<dbReference type="GO" id="GO:1990904">
    <property type="term" value="C:ribonucleoprotein complex"/>
    <property type="evidence" value="ECO:0007669"/>
    <property type="project" value="UniProtKB-KW"/>
</dbReference>
<dbReference type="AlphaFoldDB" id="A0A5S6QQ50"/>
<keyword evidence="8" id="KW-0496">Mitochondrion</keyword>
<dbReference type="GO" id="GO:0005739">
    <property type="term" value="C:mitochondrion"/>
    <property type="evidence" value="ECO:0007669"/>
    <property type="project" value="UniProtKB-SubCell"/>
</dbReference>
<keyword evidence="3" id="KW-0853">WD repeat</keyword>
<dbReference type="Pfam" id="PF09812">
    <property type="entry name" value="MRP-L28"/>
    <property type="match status" value="1"/>
</dbReference>
<comment type="similarity">
    <text evidence="2">Belongs to the mitochondrion-specific ribosomal protein mL40 family.</text>
</comment>
<dbReference type="SUPFAM" id="SSF50978">
    <property type="entry name" value="WD40 repeat-like"/>
    <property type="match status" value="1"/>
</dbReference>
<dbReference type="WBParaSite" id="TMUE_2000009466.1">
    <property type="protein sequence ID" value="TMUE_2000009466.1"/>
    <property type="gene ID" value="WBGene00300608"/>
</dbReference>
<evidence type="ECO:0000256" key="8">
    <source>
        <dbReference type="ARBA" id="ARBA00023128"/>
    </source>
</evidence>
<dbReference type="Pfam" id="PF21032">
    <property type="entry name" value="PROPPIN"/>
    <property type="match status" value="1"/>
</dbReference>
<dbReference type="Proteomes" id="UP000046395">
    <property type="component" value="Unassembled WGS sequence"/>
</dbReference>